<proteinExistence type="predicted"/>
<protein>
    <submittedName>
        <fullName evidence="2">Uncharacterized protein</fullName>
    </submittedName>
</protein>
<gene>
    <name evidence="2" type="ORF">FOTG_17503</name>
</gene>
<sequence length="65" mass="6964">MASSPSDKKAGLIPFESGRVNASISFDIYLGAQSAGPEALPTRRYRSTGKPEDVARTAEDHIREG</sequence>
<name>X0KZH6_FUSOX</name>
<reference evidence="2" key="1">
    <citation type="submission" date="2011-11" db="EMBL/GenBank/DDBJ databases">
        <title>The Genome Sequence of Fusarium oxysporum Cotton.</title>
        <authorList>
            <consortium name="The Broad Institute Genome Sequencing Platform"/>
            <person name="Ma L.-J."/>
            <person name="Gale L.R."/>
            <person name="Schwartz D.C."/>
            <person name="Zhou S."/>
            <person name="Corby-Kistler H."/>
            <person name="Young S.K."/>
            <person name="Zeng Q."/>
            <person name="Gargeya S."/>
            <person name="Fitzgerald M."/>
            <person name="Haas B."/>
            <person name="Abouelleil A."/>
            <person name="Alvarado L."/>
            <person name="Arachchi H.M."/>
            <person name="Berlin A."/>
            <person name="Brown A."/>
            <person name="Chapman S.B."/>
            <person name="Chen Z."/>
            <person name="Dunbar C."/>
            <person name="Freedman E."/>
            <person name="Gearin G."/>
            <person name="Goldberg J."/>
            <person name="Griggs A."/>
            <person name="Gujja S."/>
            <person name="Heiman D."/>
            <person name="Howarth C."/>
            <person name="Larson L."/>
            <person name="Lui A."/>
            <person name="MacDonald P.J.P."/>
            <person name="Montmayeur A."/>
            <person name="Murphy C."/>
            <person name="Neiman D."/>
            <person name="Pearson M."/>
            <person name="Priest M."/>
            <person name="Roberts A."/>
            <person name="Saif S."/>
            <person name="Shea T."/>
            <person name="Shenoy N."/>
            <person name="Sisk P."/>
            <person name="Stolte C."/>
            <person name="Sykes S."/>
            <person name="Wortman J."/>
            <person name="Nusbaum C."/>
            <person name="Birren B."/>
        </authorList>
    </citation>
    <scope>NUCLEOTIDE SEQUENCE [LARGE SCALE GENOMIC DNA]</scope>
    <source>
        <strain evidence="2">25433</strain>
    </source>
</reference>
<dbReference type="EMBL" id="JH658087">
    <property type="protein sequence ID" value="EXM14081.1"/>
    <property type="molecule type" value="Genomic_DNA"/>
</dbReference>
<dbReference type="HOGENOM" id="CLU_2849778_0_0_1"/>
<organism evidence="2">
    <name type="scientific">Fusarium oxysporum f. sp. vasinfectum 25433</name>
    <dbReference type="NCBI Taxonomy" id="1089449"/>
    <lineage>
        <taxon>Eukaryota</taxon>
        <taxon>Fungi</taxon>
        <taxon>Dikarya</taxon>
        <taxon>Ascomycota</taxon>
        <taxon>Pezizomycotina</taxon>
        <taxon>Sordariomycetes</taxon>
        <taxon>Hypocreomycetidae</taxon>
        <taxon>Hypocreales</taxon>
        <taxon>Nectriaceae</taxon>
        <taxon>Fusarium</taxon>
        <taxon>Fusarium oxysporum species complex</taxon>
    </lineage>
</organism>
<feature type="region of interest" description="Disordered" evidence="1">
    <location>
        <begin position="37"/>
        <end position="65"/>
    </location>
</feature>
<accession>X0KZH6</accession>
<dbReference type="OrthoDB" id="5242801at2759"/>
<dbReference type="Proteomes" id="UP000030701">
    <property type="component" value="Unassembled WGS sequence"/>
</dbReference>
<evidence type="ECO:0000256" key="1">
    <source>
        <dbReference type="SAM" id="MobiDB-lite"/>
    </source>
</evidence>
<feature type="compositionally biased region" description="Basic and acidic residues" evidence="1">
    <location>
        <begin position="49"/>
        <end position="65"/>
    </location>
</feature>
<evidence type="ECO:0000313" key="2">
    <source>
        <dbReference type="EMBL" id="EXM14081.1"/>
    </source>
</evidence>
<dbReference type="AlphaFoldDB" id="X0KZH6"/>
<reference evidence="2" key="2">
    <citation type="submission" date="2012-05" db="EMBL/GenBank/DDBJ databases">
        <title>The Genome Annotation of Fusarium oxysporum Cotton.</title>
        <authorList>
            <consortium name="The Broad Institute Genomics Platform"/>
            <person name="Ma L.-J."/>
            <person name="Corby-Kistler H."/>
            <person name="Broz K."/>
            <person name="Gale L.R."/>
            <person name="Jonkers W."/>
            <person name="O'Donnell K."/>
            <person name="Ploetz R."/>
            <person name="Steinberg C."/>
            <person name="Schwartz D.C."/>
            <person name="VanEtten H."/>
            <person name="Zhou S."/>
            <person name="Young S.K."/>
            <person name="Zeng Q."/>
            <person name="Gargeya S."/>
            <person name="Fitzgerald M."/>
            <person name="Abouelleil A."/>
            <person name="Alvarado L."/>
            <person name="Chapman S.B."/>
            <person name="Gainer-Dewar J."/>
            <person name="Goldberg J."/>
            <person name="Griggs A."/>
            <person name="Gujja S."/>
            <person name="Hansen M."/>
            <person name="Howarth C."/>
            <person name="Imamovic A."/>
            <person name="Ireland A."/>
            <person name="Larimer J."/>
            <person name="McCowan C."/>
            <person name="Murphy C."/>
            <person name="Pearson M."/>
            <person name="Poon T.W."/>
            <person name="Priest M."/>
            <person name="Roberts A."/>
            <person name="Saif S."/>
            <person name="Shea T."/>
            <person name="Sykes S."/>
            <person name="Wortman J."/>
            <person name="Nusbaum C."/>
            <person name="Birren B."/>
        </authorList>
    </citation>
    <scope>NUCLEOTIDE SEQUENCE</scope>
    <source>
        <strain evidence="2">25433</strain>
    </source>
</reference>